<organism evidence="1 2">
    <name type="scientific">Brachionus calyciflorus</name>
    <dbReference type="NCBI Taxonomy" id="104777"/>
    <lineage>
        <taxon>Eukaryota</taxon>
        <taxon>Metazoa</taxon>
        <taxon>Spiralia</taxon>
        <taxon>Gnathifera</taxon>
        <taxon>Rotifera</taxon>
        <taxon>Eurotatoria</taxon>
        <taxon>Monogononta</taxon>
        <taxon>Pseudotrocha</taxon>
        <taxon>Ploima</taxon>
        <taxon>Brachionidae</taxon>
        <taxon>Brachionus</taxon>
    </lineage>
</organism>
<keyword evidence="2" id="KW-1185">Reference proteome</keyword>
<gene>
    <name evidence="1" type="ORF">OXX778_LOCUS21184</name>
</gene>
<evidence type="ECO:0000313" key="2">
    <source>
        <dbReference type="Proteomes" id="UP000663879"/>
    </source>
</evidence>
<sequence>MSEVKIVYEDQEKTNPNSKDFLAWTDRHIVNRIYINRIFEKRLNAISKLKDISNKKEKEIIIVLIGIFLVHEFAHLLYRWNGNLYTPDNKHAGLQLEKFIFDGHIRVIISPKSQWNENSKYLGIGIRIGASKIRKMQFFSYENYIKKLYEDNLNFSSYFTPKLEEIEFNNDILALRQCDCDFEQDPDDDNNSDWDDYEAIYNIKICGT</sequence>
<comment type="caution">
    <text evidence="1">The sequence shown here is derived from an EMBL/GenBank/DDBJ whole genome shotgun (WGS) entry which is preliminary data.</text>
</comment>
<accession>A0A814P243</accession>
<dbReference type="Proteomes" id="UP000663879">
    <property type="component" value="Unassembled WGS sequence"/>
</dbReference>
<protein>
    <submittedName>
        <fullName evidence="1">Uncharacterized protein</fullName>
    </submittedName>
</protein>
<dbReference type="EMBL" id="CAJNOC010007597">
    <property type="protein sequence ID" value="CAF1101743.1"/>
    <property type="molecule type" value="Genomic_DNA"/>
</dbReference>
<proteinExistence type="predicted"/>
<reference evidence="1" key="1">
    <citation type="submission" date="2021-02" db="EMBL/GenBank/DDBJ databases">
        <authorList>
            <person name="Nowell W R."/>
        </authorList>
    </citation>
    <scope>NUCLEOTIDE SEQUENCE</scope>
    <source>
        <strain evidence="1">Ploen Becks lab</strain>
    </source>
</reference>
<evidence type="ECO:0000313" key="1">
    <source>
        <dbReference type="EMBL" id="CAF1101743.1"/>
    </source>
</evidence>
<dbReference type="AlphaFoldDB" id="A0A814P243"/>
<name>A0A814P243_9BILA</name>